<evidence type="ECO:0008006" key="3">
    <source>
        <dbReference type="Google" id="ProtNLM"/>
    </source>
</evidence>
<protein>
    <recommendedName>
        <fullName evidence="3">SWIM-type domain-containing protein</fullName>
    </recommendedName>
</protein>
<organism evidence="1 2">
    <name type="scientific">Brachionus plicatilis</name>
    <name type="common">Marine rotifer</name>
    <name type="synonym">Brachionus muelleri</name>
    <dbReference type="NCBI Taxonomy" id="10195"/>
    <lineage>
        <taxon>Eukaryota</taxon>
        <taxon>Metazoa</taxon>
        <taxon>Spiralia</taxon>
        <taxon>Gnathifera</taxon>
        <taxon>Rotifera</taxon>
        <taxon>Eurotatoria</taxon>
        <taxon>Monogononta</taxon>
        <taxon>Pseudotrocha</taxon>
        <taxon>Ploima</taxon>
        <taxon>Brachionidae</taxon>
        <taxon>Brachionus</taxon>
    </lineage>
</organism>
<reference evidence="1 2" key="1">
    <citation type="journal article" date="2018" name="Sci. Rep.">
        <title>Genomic signatures of local adaptation to the degree of environmental predictability in rotifers.</title>
        <authorList>
            <person name="Franch-Gras L."/>
            <person name="Hahn C."/>
            <person name="Garcia-Roger E.M."/>
            <person name="Carmona M.J."/>
            <person name="Serra M."/>
            <person name="Gomez A."/>
        </authorList>
    </citation>
    <scope>NUCLEOTIDE SEQUENCE [LARGE SCALE GENOMIC DNA]</scope>
    <source>
        <strain evidence="1">HYR1</strain>
    </source>
</reference>
<sequence length="133" mass="15507">MESSDELEQLSTYSSATEEENQQDVINMSFESFDECKRICFGIWYTNLNEPNWKLSTCTCPHFFKKHTCKNIIGISARLNLVKIPIETKNVPLGEKRKRIDDESMMNRNHLLLVTHKSLQSLSQLLKKDQQII</sequence>
<accession>A0A3M7QFB4</accession>
<comment type="caution">
    <text evidence="1">The sequence shown here is derived from an EMBL/GenBank/DDBJ whole genome shotgun (WGS) entry which is preliminary data.</text>
</comment>
<dbReference type="Proteomes" id="UP000276133">
    <property type="component" value="Unassembled WGS sequence"/>
</dbReference>
<dbReference type="AlphaFoldDB" id="A0A3M7QFB4"/>
<name>A0A3M7QFB4_BRAPC</name>
<evidence type="ECO:0000313" key="1">
    <source>
        <dbReference type="EMBL" id="RNA10127.1"/>
    </source>
</evidence>
<proteinExistence type="predicted"/>
<gene>
    <name evidence="1" type="ORF">BpHYR1_047206</name>
</gene>
<keyword evidence="2" id="KW-1185">Reference proteome</keyword>
<evidence type="ECO:0000313" key="2">
    <source>
        <dbReference type="Proteomes" id="UP000276133"/>
    </source>
</evidence>
<dbReference type="EMBL" id="REGN01006295">
    <property type="protein sequence ID" value="RNA10127.1"/>
    <property type="molecule type" value="Genomic_DNA"/>
</dbReference>
<dbReference type="OrthoDB" id="119028at2759"/>